<dbReference type="PROSITE" id="PS00934">
    <property type="entry name" value="GLYOXALASE_I_1"/>
    <property type="match status" value="1"/>
</dbReference>
<sequence length="132" mass="14911">MITGLNHITIAVSDLQQSIHFYMDVLGFTGHVKWETGAYLSVGELWFCLSCDTPSAKTDYTHIAFTVSDADFPDYCQKVLAGGTKQWKQNTSEGNSLYILDPDEHKLELHAGNLTSRLDALKVRPYKQLEWL</sequence>
<dbReference type="RefSeq" id="WP_046006511.1">
    <property type="nucleotide sequence ID" value="NZ_JXYA01000047.1"/>
</dbReference>
<keyword evidence="4" id="KW-1185">Reference proteome</keyword>
<name>A0A0F4QG19_9GAMM</name>
<dbReference type="NCBIfam" id="NF000496">
    <property type="entry name" value="Fos_GSH"/>
    <property type="match status" value="1"/>
</dbReference>
<proteinExistence type="predicted"/>
<dbReference type="PATRIC" id="fig|43658.5.peg.3969"/>
<dbReference type="GO" id="GO:0004462">
    <property type="term" value="F:lactoylglutathione lyase activity"/>
    <property type="evidence" value="ECO:0007669"/>
    <property type="project" value="InterPro"/>
</dbReference>
<feature type="domain" description="VOC" evidence="2">
    <location>
        <begin position="4"/>
        <end position="112"/>
    </location>
</feature>
<dbReference type="PANTHER" id="PTHR36113:SF6">
    <property type="entry name" value="FOSFOMYCIN RESISTANCE PROTEIN FOSX"/>
    <property type="match status" value="1"/>
</dbReference>
<protein>
    <submittedName>
        <fullName evidence="3">Glutathione transferase</fullName>
    </submittedName>
</protein>
<evidence type="ECO:0000256" key="1">
    <source>
        <dbReference type="ARBA" id="ARBA00022723"/>
    </source>
</evidence>
<reference evidence="3 4" key="1">
    <citation type="journal article" date="2015" name="BMC Genomics">
        <title>Genome mining reveals unlocked bioactive potential of marine Gram-negative bacteria.</title>
        <authorList>
            <person name="Machado H."/>
            <person name="Sonnenschein E.C."/>
            <person name="Melchiorsen J."/>
            <person name="Gram L."/>
        </authorList>
    </citation>
    <scope>NUCLEOTIDE SEQUENCE [LARGE SCALE GENOMIC DNA]</scope>
    <source>
        <strain evidence="3 4">S2471</strain>
    </source>
</reference>
<evidence type="ECO:0000313" key="4">
    <source>
        <dbReference type="Proteomes" id="UP000033452"/>
    </source>
</evidence>
<dbReference type="InterPro" id="IPR037523">
    <property type="entry name" value="VOC_core"/>
</dbReference>
<dbReference type="Proteomes" id="UP000033452">
    <property type="component" value="Unassembled WGS sequence"/>
</dbReference>
<dbReference type="OrthoDB" id="4265398at2"/>
<dbReference type="GO" id="GO:0016740">
    <property type="term" value="F:transferase activity"/>
    <property type="evidence" value="ECO:0007669"/>
    <property type="project" value="UniProtKB-KW"/>
</dbReference>
<comment type="caution">
    <text evidence="3">The sequence shown here is derived from an EMBL/GenBank/DDBJ whole genome shotgun (WGS) entry which is preliminary data.</text>
</comment>
<evidence type="ECO:0000313" key="3">
    <source>
        <dbReference type="EMBL" id="KJZ06541.1"/>
    </source>
</evidence>
<dbReference type="AlphaFoldDB" id="A0A0F4QG19"/>
<dbReference type="InterPro" id="IPR051332">
    <property type="entry name" value="Fosfomycin_Res_Enzymes"/>
</dbReference>
<dbReference type="PANTHER" id="PTHR36113">
    <property type="entry name" value="LYASE, PUTATIVE-RELATED-RELATED"/>
    <property type="match status" value="1"/>
</dbReference>
<dbReference type="GO" id="GO:0046872">
    <property type="term" value="F:metal ion binding"/>
    <property type="evidence" value="ECO:0007669"/>
    <property type="project" value="UniProtKB-KW"/>
</dbReference>
<dbReference type="InterPro" id="IPR004360">
    <property type="entry name" value="Glyas_Fos-R_dOase_dom"/>
</dbReference>
<dbReference type="PROSITE" id="PS51819">
    <property type="entry name" value="VOC"/>
    <property type="match status" value="1"/>
</dbReference>
<dbReference type="SUPFAM" id="SSF54593">
    <property type="entry name" value="Glyoxalase/Bleomycin resistance protein/Dihydroxybiphenyl dioxygenase"/>
    <property type="match status" value="1"/>
</dbReference>
<gene>
    <name evidence="3" type="ORF">TW77_18760</name>
</gene>
<dbReference type="InterPro" id="IPR018146">
    <property type="entry name" value="Glyoxalase_1_CS"/>
</dbReference>
<evidence type="ECO:0000259" key="2">
    <source>
        <dbReference type="PROSITE" id="PS51819"/>
    </source>
</evidence>
<dbReference type="Pfam" id="PF00903">
    <property type="entry name" value="Glyoxalase"/>
    <property type="match status" value="1"/>
</dbReference>
<dbReference type="EMBL" id="JXYA01000047">
    <property type="protein sequence ID" value="KJZ06541.1"/>
    <property type="molecule type" value="Genomic_DNA"/>
</dbReference>
<keyword evidence="1" id="KW-0479">Metal-binding</keyword>
<accession>A0A0F4QG19</accession>
<dbReference type="Gene3D" id="3.10.180.10">
    <property type="entry name" value="2,3-Dihydroxybiphenyl 1,2-Dioxygenase, domain 1"/>
    <property type="match status" value="1"/>
</dbReference>
<keyword evidence="3" id="KW-0808">Transferase</keyword>
<organism evidence="3 4">
    <name type="scientific">Pseudoalteromonas rubra</name>
    <dbReference type="NCBI Taxonomy" id="43658"/>
    <lineage>
        <taxon>Bacteria</taxon>
        <taxon>Pseudomonadati</taxon>
        <taxon>Pseudomonadota</taxon>
        <taxon>Gammaproteobacteria</taxon>
        <taxon>Alteromonadales</taxon>
        <taxon>Pseudoalteromonadaceae</taxon>
        <taxon>Pseudoalteromonas</taxon>
    </lineage>
</organism>
<dbReference type="InterPro" id="IPR029068">
    <property type="entry name" value="Glyas_Bleomycin-R_OHBP_Dase"/>
</dbReference>